<name>A0A9W6L2H5_9PSEU</name>
<dbReference type="EMBL" id="BSFQ01000014">
    <property type="protein sequence ID" value="GLL12512.1"/>
    <property type="molecule type" value="Genomic_DNA"/>
</dbReference>
<evidence type="ECO:0000256" key="2">
    <source>
        <dbReference type="PROSITE-ProRule" id="PRU00335"/>
    </source>
</evidence>
<evidence type="ECO:0000259" key="4">
    <source>
        <dbReference type="PROSITE" id="PS50977"/>
    </source>
</evidence>
<dbReference type="PROSITE" id="PS50977">
    <property type="entry name" value="HTH_TETR_2"/>
    <property type="match status" value="1"/>
</dbReference>
<dbReference type="InterPro" id="IPR001647">
    <property type="entry name" value="HTH_TetR"/>
</dbReference>
<dbReference type="Pfam" id="PF00440">
    <property type="entry name" value="TetR_N"/>
    <property type="match status" value="1"/>
</dbReference>
<reference evidence="5" key="2">
    <citation type="submission" date="2023-01" db="EMBL/GenBank/DDBJ databases">
        <authorList>
            <person name="Sun Q."/>
            <person name="Evtushenko L."/>
        </authorList>
    </citation>
    <scope>NUCLEOTIDE SEQUENCE</scope>
    <source>
        <strain evidence="5">VKM Ac-1069</strain>
    </source>
</reference>
<feature type="DNA-binding region" description="H-T-H motif" evidence="2">
    <location>
        <begin position="41"/>
        <end position="60"/>
    </location>
</feature>
<organism evidence="5 6">
    <name type="scientific">Pseudonocardia halophobica</name>
    <dbReference type="NCBI Taxonomy" id="29401"/>
    <lineage>
        <taxon>Bacteria</taxon>
        <taxon>Bacillati</taxon>
        <taxon>Actinomycetota</taxon>
        <taxon>Actinomycetes</taxon>
        <taxon>Pseudonocardiales</taxon>
        <taxon>Pseudonocardiaceae</taxon>
        <taxon>Pseudonocardia</taxon>
    </lineage>
</organism>
<sequence>MPARLADSPPHGRTPGRSEARDRLLRTASALFYGEGIRAVGVDRVIGEAAVTRATFYRHFPSKDDLVVAYLRSVDEAIRTLAGPAPEGAPRLRAVIGAMGEQACTAGFRGCAFINAAAEYPDPDSPVHRAVAEHRQWLTELFVRELGVAGHPDPEQAGAQLMMLRDGAMVAGYLADAARARETLARGLEDLLAQP</sequence>
<dbReference type="Gene3D" id="1.10.357.10">
    <property type="entry name" value="Tetracycline Repressor, domain 2"/>
    <property type="match status" value="1"/>
</dbReference>
<feature type="region of interest" description="Disordered" evidence="3">
    <location>
        <begin position="1"/>
        <end position="20"/>
    </location>
</feature>
<evidence type="ECO:0000256" key="1">
    <source>
        <dbReference type="ARBA" id="ARBA00023125"/>
    </source>
</evidence>
<protein>
    <submittedName>
        <fullName evidence="5">TetR family transcriptional regulator</fullName>
    </submittedName>
</protein>
<dbReference type="InterPro" id="IPR050109">
    <property type="entry name" value="HTH-type_TetR-like_transc_reg"/>
</dbReference>
<keyword evidence="1 2" id="KW-0238">DNA-binding</keyword>
<dbReference type="GO" id="GO:0000976">
    <property type="term" value="F:transcription cis-regulatory region binding"/>
    <property type="evidence" value="ECO:0007669"/>
    <property type="project" value="TreeGrafter"/>
</dbReference>
<accession>A0A9W6L2H5</accession>
<dbReference type="SUPFAM" id="SSF48498">
    <property type="entry name" value="Tetracyclin repressor-like, C-terminal domain"/>
    <property type="match status" value="1"/>
</dbReference>
<reference evidence="5" key="1">
    <citation type="journal article" date="2014" name="Int. J. Syst. Evol. Microbiol.">
        <title>Complete genome sequence of Corynebacterium casei LMG S-19264T (=DSM 44701T), isolated from a smear-ripened cheese.</title>
        <authorList>
            <consortium name="US DOE Joint Genome Institute (JGI-PGF)"/>
            <person name="Walter F."/>
            <person name="Albersmeier A."/>
            <person name="Kalinowski J."/>
            <person name="Ruckert C."/>
        </authorList>
    </citation>
    <scope>NUCLEOTIDE SEQUENCE</scope>
    <source>
        <strain evidence="5">VKM Ac-1069</strain>
    </source>
</reference>
<evidence type="ECO:0000256" key="3">
    <source>
        <dbReference type="SAM" id="MobiDB-lite"/>
    </source>
</evidence>
<comment type="caution">
    <text evidence="5">The sequence shown here is derived from an EMBL/GenBank/DDBJ whole genome shotgun (WGS) entry which is preliminary data.</text>
</comment>
<dbReference type="AlphaFoldDB" id="A0A9W6L2H5"/>
<dbReference type="InterPro" id="IPR009057">
    <property type="entry name" value="Homeodomain-like_sf"/>
</dbReference>
<keyword evidence="6" id="KW-1185">Reference proteome</keyword>
<gene>
    <name evidence="5" type="ORF">GCM10017577_36530</name>
</gene>
<dbReference type="PRINTS" id="PR00455">
    <property type="entry name" value="HTHTETR"/>
</dbReference>
<dbReference type="Proteomes" id="UP001143463">
    <property type="component" value="Unassembled WGS sequence"/>
</dbReference>
<dbReference type="SUPFAM" id="SSF46689">
    <property type="entry name" value="Homeodomain-like"/>
    <property type="match status" value="1"/>
</dbReference>
<dbReference type="PANTHER" id="PTHR30055">
    <property type="entry name" value="HTH-TYPE TRANSCRIPTIONAL REGULATOR RUTR"/>
    <property type="match status" value="1"/>
</dbReference>
<evidence type="ECO:0000313" key="5">
    <source>
        <dbReference type="EMBL" id="GLL12512.1"/>
    </source>
</evidence>
<dbReference type="InterPro" id="IPR036271">
    <property type="entry name" value="Tet_transcr_reg_TetR-rel_C_sf"/>
</dbReference>
<proteinExistence type="predicted"/>
<dbReference type="GO" id="GO:0003700">
    <property type="term" value="F:DNA-binding transcription factor activity"/>
    <property type="evidence" value="ECO:0007669"/>
    <property type="project" value="TreeGrafter"/>
</dbReference>
<dbReference type="PANTHER" id="PTHR30055:SF200">
    <property type="entry name" value="HTH-TYPE TRANSCRIPTIONAL REPRESSOR BDCR"/>
    <property type="match status" value="1"/>
</dbReference>
<feature type="domain" description="HTH tetR-type" evidence="4">
    <location>
        <begin position="18"/>
        <end position="78"/>
    </location>
</feature>
<dbReference type="RefSeq" id="WP_051737705.1">
    <property type="nucleotide sequence ID" value="NZ_BAAAUZ010000029.1"/>
</dbReference>
<evidence type="ECO:0000313" key="6">
    <source>
        <dbReference type="Proteomes" id="UP001143463"/>
    </source>
</evidence>